<evidence type="ECO:0000313" key="2">
    <source>
        <dbReference type="EMBL" id="KAK4377399.1"/>
    </source>
</evidence>
<dbReference type="Proteomes" id="UP001291623">
    <property type="component" value="Unassembled WGS sequence"/>
</dbReference>
<sequence>MRSKPSRPCLNLSSDSQPSGSGDGPTRRQQEVETNPFSKPTEQLDPSRRSVTIQFNLNTIPCGYRSGPTFHFVIMELGGKQLEEERSFRSDLLRGLLRLLRGVVSQSKSQRLFYLTEDDDEDLLTDEDAMSQDEEEVFSSSWSGSSKGGEFPNLGEPKERRVQSTEGSGYQSGSVPRRPQRKRQ</sequence>
<proteinExistence type="predicted"/>
<dbReference type="EMBL" id="JAVYJV010000002">
    <property type="protein sequence ID" value="KAK4377399.1"/>
    <property type="molecule type" value="Genomic_DNA"/>
</dbReference>
<feature type="region of interest" description="Disordered" evidence="1">
    <location>
        <begin position="1"/>
        <end position="47"/>
    </location>
</feature>
<feature type="compositionally biased region" description="Low complexity" evidence="1">
    <location>
        <begin position="139"/>
        <end position="149"/>
    </location>
</feature>
<reference evidence="2" key="1">
    <citation type="submission" date="2023-12" db="EMBL/GenBank/DDBJ databases">
        <title>Genome assembly of Anisodus tanguticus.</title>
        <authorList>
            <person name="Wang Y.-J."/>
        </authorList>
    </citation>
    <scope>NUCLEOTIDE SEQUENCE</scope>
    <source>
        <strain evidence="2">KB-2021</strain>
        <tissue evidence="2">Leaf</tissue>
    </source>
</reference>
<evidence type="ECO:0000256" key="1">
    <source>
        <dbReference type="SAM" id="MobiDB-lite"/>
    </source>
</evidence>
<feature type="region of interest" description="Disordered" evidence="1">
    <location>
        <begin position="127"/>
        <end position="184"/>
    </location>
</feature>
<organism evidence="2 3">
    <name type="scientific">Anisodus tanguticus</name>
    <dbReference type="NCBI Taxonomy" id="243964"/>
    <lineage>
        <taxon>Eukaryota</taxon>
        <taxon>Viridiplantae</taxon>
        <taxon>Streptophyta</taxon>
        <taxon>Embryophyta</taxon>
        <taxon>Tracheophyta</taxon>
        <taxon>Spermatophyta</taxon>
        <taxon>Magnoliopsida</taxon>
        <taxon>eudicotyledons</taxon>
        <taxon>Gunneridae</taxon>
        <taxon>Pentapetalae</taxon>
        <taxon>asterids</taxon>
        <taxon>lamiids</taxon>
        <taxon>Solanales</taxon>
        <taxon>Solanaceae</taxon>
        <taxon>Solanoideae</taxon>
        <taxon>Hyoscyameae</taxon>
        <taxon>Anisodus</taxon>
    </lineage>
</organism>
<feature type="compositionally biased region" description="Polar residues" evidence="1">
    <location>
        <begin position="164"/>
        <end position="174"/>
    </location>
</feature>
<accession>A0AAE1SV23</accession>
<feature type="compositionally biased region" description="Polar residues" evidence="1">
    <location>
        <begin position="32"/>
        <end position="41"/>
    </location>
</feature>
<gene>
    <name evidence="2" type="ORF">RND71_003695</name>
</gene>
<keyword evidence="3" id="KW-1185">Reference proteome</keyword>
<feature type="compositionally biased region" description="Acidic residues" evidence="1">
    <location>
        <begin position="127"/>
        <end position="137"/>
    </location>
</feature>
<protein>
    <submittedName>
        <fullName evidence="2">Uncharacterized protein</fullName>
    </submittedName>
</protein>
<name>A0AAE1SV23_9SOLA</name>
<dbReference type="AlphaFoldDB" id="A0AAE1SV23"/>
<evidence type="ECO:0000313" key="3">
    <source>
        <dbReference type="Proteomes" id="UP001291623"/>
    </source>
</evidence>
<comment type="caution">
    <text evidence="2">The sequence shown here is derived from an EMBL/GenBank/DDBJ whole genome shotgun (WGS) entry which is preliminary data.</text>
</comment>